<keyword evidence="1" id="KW-0812">Transmembrane</keyword>
<dbReference type="EMBL" id="NBII01000003">
    <property type="protein sequence ID" value="PAV21366.1"/>
    <property type="molecule type" value="Genomic_DNA"/>
</dbReference>
<evidence type="ECO:0000313" key="2">
    <source>
        <dbReference type="EMBL" id="PAV21366.1"/>
    </source>
</evidence>
<evidence type="ECO:0000256" key="1">
    <source>
        <dbReference type="SAM" id="Phobius"/>
    </source>
</evidence>
<sequence length="149" mass="17235">MLFAHFSYKQFQPNSLIYYILLSTFSTVTQIITPHLRNQSRSLGLLDRRNTSLGAYAPPPGKQLDAYLVAFGGQQWLINTSIGVRAFFPFRQPSKPSARVKHKQTILKAPTPHLYHRSFNHTTIIYLNSPLFVISNFYLFKYFKHARLS</sequence>
<accession>A0A286UP41</accession>
<dbReference type="AlphaFoldDB" id="A0A286UP41"/>
<protein>
    <submittedName>
        <fullName evidence="2">Uncharacterized protein</fullName>
    </submittedName>
</protein>
<feature type="transmembrane region" description="Helical" evidence="1">
    <location>
        <begin position="16"/>
        <end position="33"/>
    </location>
</feature>
<keyword evidence="1" id="KW-1133">Transmembrane helix</keyword>
<proteinExistence type="predicted"/>
<gene>
    <name evidence="2" type="ORF">PNOK_0399300</name>
</gene>
<name>A0A286UP41_9AGAM</name>
<evidence type="ECO:0000313" key="3">
    <source>
        <dbReference type="Proteomes" id="UP000217199"/>
    </source>
</evidence>
<keyword evidence="3" id="KW-1185">Reference proteome</keyword>
<organism evidence="2 3">
    <name type="scientific">Pyrrhoderma noxium</name>
    <dbReference type="NCBI Taxonomy" id="2282107"/>
    <lineage>
        <taxon>Eukaryota</taxon>
        <taxon>Fungi</taxon>
        <taxon>Dikarya</taxon>
        <taxon>Basidiomycota</taxon>
        <taxon>Agaricomycotina</taxon>
        <taxon>Agaricomycetes</taxon>
        <taxon>Hymenochaetales</taxon>
        <taxon>Hymenochaetaceae</taxon>
        <taxon>Pyrrhoderma</taxon>
    </lineage>
</organism>
<comment type="caution">
    <text evidence="2">The sequence shown here is derived from an EMBL/GenBank/DDBJ whole genome shotgun (WGS) entry which is preliminary data.</text>
</comment>
<reference evidence="2 3" key="1">
    <citation type="journal article" date="2017" name="Mol. Ecol.">
        <title>Comparative and population genomic landscape of Phellinus noxius: A hypervariable fungus causing root rot in trees.</title>
        <authorList>
            <person name="Chung C.L."/>
            <person name="Lee T.J."/>
            <person name="Akiba M."/>
            <person name="Lee H.H."/>
            <person name="Kuo T.H."/>
            <person name="Liu D."/>
            <person name="Ke H.M."/>
            <person name="Yokoi T."/>
            <person name="Roa M.B."/>
            <person name="Lu M.J."/>
            <person name="Chang Y.Y."/>
            <person name="Ann P.J."/>
            <person name="Tsai J.N."/>
            <person name="Chen C.Y."/>
            <person name="Tzean S.S."/>
            <person name="Ota Y."/>
            <person name="Hattori T."/>
            <person name="Sahashi N."/>
            <person name="Liou R.F."/>
            <person name="Kikuchi T."/>
            <person name="Tsai I.J."/>
        </authorList>
    </citation>
    <scope>NUCLEOTIDE SEQUENCE [LARGE SCALE GENOMIC DNA]</scope>
    <source>
        <strain evidence="2 3">FFPRI411160</strain>
    </source>
</reference>
<feature type="transmembrane region" description="Helical" evidence="1">
    <location>
        <begin position="124"/>
        <end position="143"/>
    </location>
</feature>
<keyword evidence="1" id="KW-0472">Membrane</keyword>
<dbReference type="InParanoid" id="A0A286UP41"/>
<dbReference type="Proteomes" id="UP000217199">
    <property type="component" value="Unassembled WGS sequence"/>
</dbReference>